<dbReference type="PDB" id="7Y4L">
    <property type="method" value="EM"/>
    <property type="resolution" value="3.30 A"/>
    <property type="chains" value="A4/AH/w8/wF/x8/xF=1-273"/>
</dbReference>
<evidence type="ECO:0007829" key="4">
    <source>
        <dbReference type="PDB" id="7Y4L"/>
    </source>
</evidence>
<dbReference type="EMDB" id="EMD-31393"/>
<keyword evidence="3 4" id="KW-0002">3D-structure</keyword>
<proteinExistence type="evidence at protein level"/>
<comment type="caution">
    <text evidence="1">The sequence shown here is derived from an EMBL/GenBank/DDBJ whole genome shotgun (WGS) entry which is preliminary data.</text>
</comment>
<keyword evidence="2" id="KW-1185">Reference proteome</keyword>
<dbReference type="OMA" id="CEDGHAK"/>
<dbReference type="PDB" id="7EZX">
    <property type="method" value="EM"/>
    <property type="resolution" value="3.00 A"/>
    <property type="chains" value="AB/AM/wJ/wL/xJ/xL=1-273"/>
</dbReference>
<sequence>MAAFVGSAASAFTGASAVKANEKRSVCSLQMVAMPQTGLVNSKFSARMAKKTAKQTKNKVDEYMARSVQRQYKQAAVATGVYGTQCTEGTVKGAAEASRSAALSRQFRIKQRSAFSKAHDLFEFRKHAIIAAAGCSYEEKMVTRFPKLAAAMVLGQTEMMRTCSRYVVPESVEEEYMAASVDKQMKRRGAPGGVYSLSCAEGVAKGQAEIARVSALGAAYRAASKSASAVTAERYNSMAYGRVHFAHGCSYEEQQFNKYPAAAAAMRSDSYGY</sequence>
<dbReference type="Proteomes" id="UP000324585">
    <property type="component" value="Unassembled WGS sequence"/>
</dbReference>
<dbReference type="EMBL" id="VRMN01000003">
    <property type="protein sequence ID" value="KAA8495887.1"/>
    <property type="molecule type" value="Genomic_DNA"/>
</dbReference>
<name>A0A5J4YZM7_PORPP</name>
<accession>A0A5J4YZM7</accession>
<evidence type="ECO:0000313" key="1">
    <source>
        <dbReference type="EMBL" id="KAA8495887.1"/>
    </source>
</evidence>
<evidence type="ECO:0007829" key="3">
    <source>
        <dbReference type="PDB" id="7EZX"/>
    </source>
</evidence>
<evidence type="ECO:0007829" key="5">
    <source>
        <dbReference type="PDB" id="7Y5E"/>
    </source>
</evidence>
<dbReference type="PDB" id="7Y5E">
    <property type="method" value="EM"/>
    <property type="resolution" value="3.30 A"/>
    <property type="chains" value="AJ/AM/wF/wK/xF/xK=1-273"/>
</dbReference>
<dbReference type="PDB" id="7Y7A">
    <property type="method" value="EM"/>
    <property type="resolution" value="4.30 A"/>
    <property type="chains" value="A3/AC/AV/Ap/w6/wQ/wT/wb/x6/xQ/xT/xb=1-273"/>
</dbReference>
<organism evidence="1 2">
    <name type="scientific">Porphyridium purpureum</name>
    <name type="common">Red alga</name>
    <name type="synonym">Porphyridium cruentum</name>
    <dbReference type="NCBI Taxonomy" id="35688"/>
    <lineage>
        <taxon>Eukaryota</taxon>
        <taxon>Rhodophyta</taxon>
        <taxon>Bangiophyceae</taxon>
        <taxon>Porphyridiales</taxon>
        <taxon>Porphyridiaceae</taxon>
        <taxon>Porphyridium</taxon>
    </lineage>
</organism>
<dbReference type="EMDB" id="EMD-33658"/>
<reference evidence="4 5" key="3">
    <citation type="journal article" date="2023" name="Nature">
        <title>In situ structure of the red algal phycobilisome-PSII-PSI-LHC megacomplex.</title>
        <authorList>
            <person name="You X."/>
            <person name="Zhang X."/>
            <person name="Cheng J."/>
            <person name="Xiao Y."/>
            <person name="Ma J."/>
            <person name="Sun S."/>
            <person name="Zhang X."/>
            <person name="Wang H.W."/>
            <person name="Sui S.F."/>
        </authorList>
    </citation>
    <scope>STRUCTURE BY ELECTRON MICROSCOPY (3.30 ANGSTROMS)</scope>
</reference>
<dbReference type="AlphaFoldDB" id="A0A5J4YZM7"/>
<dbReference type="EMDB" id="EMD-33618"/>
<reference evidence="3" key="2">
    <citation type="journal article" date="2023" name="Commun. Biol.">
        <title>The structural basis for light acclimation in phycobilisome light harvesting systems systems in Porphyridium purpureum.</title>
        <authorList>
            <person name="Dodson E.J."/>
            <person name="Ma J."/>
            <person name="Suissa Szlejf M."/>
            <person name="Maroudas-Sklare N."/>
            <person name="Paltiel Y."/>
            <person name="Adir N."/>
            <person name="Sun S."/>
            <person name="Sui S.F."/>
            <person name="Keren N."/>
        </authorList>
    </citation>
    <scope>STRUCTURE BY ELECTRON MICROSCOPY (3.00 ANGSTROMS)</scope>
</reference>
<dbReference type="OrthoDB" id="5340at2759"/>
<reference evidence="2" key="1">
    <citation type="journal article" date="2019" name="Nat. Commun.">
        <title>Expansion of phycobilisome linker gene families in mesophilic red algae.</title>
        <authorList>
            <person name="Lee J."/>
            <person name="Kim D."/>
            <person name="Bhattacharya D."/>
            <person name="Yoon H.S."/>
        </authorList>
    </citation>
    <scope>NUCLEOTIDE SEQUENCE [LARGE SCALE GENOMIC DNA]</scope>
    <source>
        <strain evidence="2">CCMP 1328</strain>
    </source>
</reference>
<protein>
    <submittedName>
        <fullName evidence="1">R-phycoerythrin gamma chain, chloroplastic</fullName>
    </submittedName>
</protein>
<evidence type="ECO:0000313" key="2">
    <source>
        <dbReference type="Proteomes" id="UP000324585"/>
    </source>
</evidence>
<gene>
    <name evidence="1" type="ORF">FVE85_2042</name>
</gene>